<evidence type="ECO:0000313" key="3">
    <source>
        <dbReference type="EMBL" id="CAE2265565.1"/>
    </source>
</evidence>
<dbReference type="EMBL" id="HBKQ01041590">
    <property type="protein sequence ID" value="CAE2265565.1"/>
    <property type="molecule type" value="Transcribed_RNA"/>
</dbReference>
<sequence length="299" mass="33438">MRFMLGLIFLHATTAEHVSAFTQPAHMKRSAASGSVLFMGMKGGQARRQMELAKKMAMAKEQTRKKEGGNDVTEPAEGDKKKTKLSDEDIKRRNDMKRFDDLLNSESAILSEFNGASGYLTKTQQEEAATAGFKGIDRVYEGDPAPVSPFEDLVSMKTDDALGNQGASRILPWLHNNSARHRDILLVVTDPRAKSTELRQAMKSMVKGLPEKILDKTIVISADSPPENRRWLKKNDASSLTVFSDEKREWMRDYTALGEKRWAMCLYILGEGRVQKLVRELDGDLVCTVVKNAVKSLSQ</sequence>
<dbReference type="SUPFAM" id="SSF52833">
    <property type="entry name" value="Thioredoxin-like"/>
    <property type="match status" value="1"/>
</dbReference>
<evidence type="ECO:0000256" key="2">
    <source>
        <dbReference type="SAM" id="SignalP"/>
    </source>
</evidence>
<reference evidence="3" key="1">
    <citation type="submission" date="2021-01" db="EMBL/GenBank/DDBJ databases">
        <authorList>
            <person name="Corre E."/>
            <person name="Pelletier E."/>
            <person name="Niang G."/>
            <person name="Scheremetjew M."/>
            <person name="Finn R."/>
            <person name="Kale V."/>
            <person name="Holt S."/>
            <person name="Cochrane G."/>
            <person name="Meng A."/>
            <person name="Brown T."/>
            <person name="Cohen L."/>
        </authorList>
    </citation>
    <scope>NUCLEOTIDE SEQUENCE</scope>
    <source>
        <strain evidence="3">Isolate 1302-5</strain>
    </source>
</reference>
<feature type="chain" id="PRO_5030608540" evidence="2">
    <location>
        <begin position="16"/>
        <end position="299"/>
    </location>
</feature>
<feature type="region of interest" description="Disordered" evidence="1">
    <location>
        <begin position="58"/>
        <end position="89"/>
    </location>
</feature>
<accession>A0A7S4JJK0</accession>
<evidence type="ECO:0000256" key="1">
    <source>
        <dbReference type="SAM" id="MobiDB-lite"/>
    </source>
</evidence>
<keyword evidence="2" id="KW-0732">Signal</keyword>
<dbReference type="InterPro" id="IPR036249">
    <property type="entry name" value="Thioredoxin-like_sf"/>
</dbReference>
<dbReference type="Gene3D" id="3.40.30.10">
    <property type="entry name" value="Glutaredoxin"/>
    <property type="match status" value="1"/>
</dbReference>
<protein>
    <submittedName>
        <fullName evidence="3">Uncharacterized protein</fullName>
    </submittedName>
</protein>
<organism evidence="3">
    <name type="scientific">Odontella aurita</name>
    <dbReference type="NCBI Taxonomy" id="265563"/>
    <lineage>
        <taxon>Eukaryota</taxon>
        <taxon>Sar</taxon>
        <taxon>Stramenopiles</taxon>
        <taxon>Ochrophyta</taxon>
        <taxon>Bacillariophyta</taxon>
        <taxon>Mediophyceae</taxon>
        <taxon>Biddulphiophycidae</taxon>
        <taxon>Eupodiscales</taxon>
        <taxon>Odontellaceae</taxon>
        <taxon>Odontella</taxon>
    </lineage>
</organism>
<gene>
    <name evidence="3" type="ORF">OAUR00152_LOCUS28708</name>
</gene>
<feature type="signal peptide" evidence="2">
    <location>
        <begin position="1"/>
        <end position="15"/>
    </location>
</feature>
<dbReference type="AlphaFoldDB" id="A0A7S4JJK0"/>
<feature type="compositionally biased region" description="Basic and acidic residues" evidence="1">
    <location>
        <begin position="77"/>
        <end position="89"/>
    </location>
</feature>
<name>A0A7S4JJK0_9STRA</name>
<proteinExistence type="predicted"/>